<comment type="caution">
    <text evidence="10">The sequence shown here is derived from an EMBL/GenBank/DDBJ whole genome shotgun (WGS) entry which is preliminary data.</text>
</comment>
<accession>A0ABW9NZL9</accession>
<evidence type="ECO:0000256" key="2">
    <source>
        <dbReference type="ARBA" id="ARBA00022737"/>
    </source>
</evidence>
<dbReference type="RefSeq" id="WP_153486014.1">
    <property type="nucleotide sequence ID" value="NZ_VDEQ01000277.1"/>
</dbReference>
<dbReference type="EMBL" id="VDEQ01000277">
    <property type="protein sequence ID" value="MQS38695.1"/>
    <property type="molecule type" value="Genomic_DNA"/>
</dbReference>
<keyword evidence="5 7" id="KW-0238">DNA-binding</keyword>
<evidence type="ECO:0000313" key="11">
    <source>
        <dbReference type="Proteomes" id="UP000460558"/>
    </source>
</evidence>
<evidence type="ECO:0000259" key="9">
    <source>
        <dbReference type="PROSITE" id="PS51755"/>
    </source>
</evidence>
<dbReference type="InterPro" id="IPR016032">
    <property type="entry name" value="Sig_transdc_resp-reg_C-effctor"/>
</dbReference>
<reference evidence="10 11" key="1">
    <citation type="submission" date="2019-06" db="EMBL/GenBank/DDBJ databases">
        <title>Comparative genomics and metabolomics analyses of clavulanic acid producing Streptomyces species provides insight into specialized metabolism and evolution of beta-lactam biosynthetic gene clusters.</title>
        <authorList>
            <person name="Moore M.A."/>
            <person name="Cruz-Morales P."/>
            <person name="Barona Gomez F."/>
            <person name="Kapil T."/>
        </authorList>
    </citation>
    <scope>NUCLEOTIDE SEQUENCE [LARGE SCALE GENOMIC DNA]</scope>
    <source>
        <strain evidence="10 11">T-272</strain>
    </source>
</reference>
<dbReference type="Gene3D" id="3.40.50.300">
    <property type="entry name" value="P-loop containing nucleotide triphosphate hydrolases"/>
    <property type="match status" value="1"/>
</dbReference>
<protein>
    <submittedName>
        <fullName evidence="10">AfsR family transcriptional regulator</fullName>
    </submittedName>
</protein>
<evidence type="ECO:0000256" key="1">
    <source>
        <dbReference type="ARBA" id="ARBA00005820"/>
    </source>
</evidence>
<dbReference type="InterPro" id="IPR005158">
    <property type="entry name" value="BTAD"/>
</dbReference>
<dbReference type="SUPFAM" id="SSF48452">
    <property type="entry name" value="TPR-like"/>
    <property type="match status" value="2"/>
</dbReference>
<dbReference type="InterPro" id="IPR036388">
    <property type="entry name" value="WH-like_DNA-bd_sf"/>
</dbReference>
<feature type="region of interest" description="Disordered" evidence="8">
    <location>
        <begin position="260"/>
        <end position="300"/>
    </location>
</feature>
<dbReference type="PANTHER" id="PTHR35807:SF1">
    <property type="entry name" value="TRANSCRIPTIONAL REGULATOR REDD"/>
    <property type="match status" value="1"/>
</dbReference>
<dbReference type="Gene3D" id="1.10.10.10">
    <property type="entry name" value="Winged helix-like DNA-binding domain superfamily/Winged helix DNA-binding domain"/>
    <property type="match status" value="1"/>
</dbReference>
<dbReference type="PRINTS" id="PR00364">
    <property type="entry name" value="DISEASERSIST"/>
</dbReference>
<evidence type="ECO:0000256" key="4">
    <source>
        <dbReference type="ARBA" id="ARBA00023015"/>
    </source>
</evidence>
<feature type="DNA-binding region" description="OmpR/PhoB-type" evidence="7">
    <location>
        <begin position="1"/>
        <end position="104"/>
    </location>
</feature>
<evidence type="ECO:0000256" key="3">
    <source>
        <dbReference type="ARBA" id="ARBA00023012"/>
    </source>
</evidence>
<feature type="domain" description="OmpR/PhoB-type" evidence="9">
    <location>
        <begin position="1"/>
        <end position="104"/>
    </location>
</feature>
<evidence type="ECO:0000256" key="5">
    <source>
        <dbReference type="ARBA" id="ARBA00023125"/>
    </source>
</evidence>
<dbReference type="SMART" id="SM01043">
    <property type="entry name" value="BTAD"/>
    <property type="match status" value="1"/>
</dbReference>
<keyword evidence="6" id="KW-0804">Transcription</keyword>
<proteinExistence type="inferred from homology"/>
<dbReference type="InterPro" id="IPR042197">
    <property type="entry name" value="Apaf_helical"/>
</dbReference>
<dbReference type="PROSITE" id="PS51755">
    <property type="entry name" value="OMPR_PHOB"/>
    <property type="match status" value="1"/>
</dbReference>
<dbReference type="InterPro" id="IPR002182">
    <property type="entry name" value="NB-ARC"/>
</dbReference>
<evidence type="ECO:0000256" key="7">
    <source>
        <dbReference type="PROSITE-ProRule" id="PRU01091"/>
    </source>
</evidence>
<dbReference type="SUPFAM" id="SSF52540">
    <property type="entry name" value="P-loop containing nucleoside triphosphate hydrolases"/>
    <property type="match status" value="1"/>
</dbReference>
<sequence length="884" mass="93936">MHARPAGISFQLLGPMIAWSGDEPRELGTPQQRAVLAMLLLHQGRPVPALTIAEGVWADEAPPRAYGAVRTYVSRLRTALEPGRRPGAPGSALVSEHGGYALRLPDAAVDSLLFDQETANTHDQDDPRTAYERLTRAVGRWQGTALAGVPGPYAQRQRDRLAEAKITAQETLHEHALALGLHTRSLPELCALTAEFPLRERLHELLMLALYRSGRQADALSRYARARRLLDRELGVPPTQRLTALYQRILTADPALGLGPASDSAGAPGPRAEVGAVRPAPRPAPERTGGPRHLPPGPVDFTGRAAAVAGIHAFLTGTAGNTDSPGPRAAVLTGTGGVGKTTVAFHVAHALAPRFPDGLLHADLGAGSTPADPASVLADFLTALGVPPDDIPLDLDQRAALYRTVLADRRMLLVLDNALDTEQLRPLLPGTAGAAVLITTRARQLTIPGAHRVELDVPPEPEALTLLTAIIGAARVDAEPEAARSLVASCGRLPLAVRIIGSRLAAHPRRELAWLAGRLRRRSALLDELRTDGLAVEPAFRLGYEALAPEPARAFRVLSLLDAPDLPLPVAAALLGLDEYAAEHLAETLVDAGMIESHGPGRYRFHDLLRLYARGRAEEADSAAERHTALTRVQDLLLASVARAADAVITGELPAGWLLVGDHPGLSFSGVAQAREWFGAEHTLLTSVAEQSLNAAGSPRKALDLLAVIAVGGFFQGRAHYSEVSRLTSLCVARGRSHGDAECVARALHTRAWLSFTVRRFGDAEADLRAALDYAEECGDALRHHLSGVLLALVLWATGRADEAVRAVRRAETYAGDPADPDSPASVARFVARLHVALGSELPDLAVLTPVMRSVDATGGSLATAVGLQRLGQRLDRPAPGRED</sequence>
<feature type="compositionally biased region" description="Low complexity" evidence="8">
    <location>
        <begin position="270"/>
        <end position="279"/>
    </location>
</feature>
<organism evidence="10 11">
    <name type="scientific">Streptomyces katsurahamanus</name>
    <dbReference type="NCBI Taxonomy" id="2577098"/>
    <lineage>
        <taxon>Bacteria</taxon>
        <taxon>Bacillati</taxon>
        <taxon>Actinomycetota</taxon>
        <taxon>Actinomycetes</taxon>
        <taxon>Kitasatosporales</taxon>
        <taxon>Streptomycetaceae</taxon>
        <taxon>Streptomyces</taxon>
    </lineage>
</organism>
<gene>
    <name evidence="10" type="ORF">FFZ77_24835</name>
</gene>
<keyword evidence="3" id="KW-0902">Two-component regulatory system</keyword>
<dbReference type="Gene3D" id="1.25.40.10">
    <property type="entry name" value="Tetratricopeptide repeat domain"/>
    <property type="match status" value="2"/>
</dbReference>
<dbReference type="Pfam" id="PF03704">
    <property type="entry name" value="BTAD"/>
    <property type="match status" value="1"/>
</dbReference>
<dbReference type="Pfam" id="PF00486">
    <property type="entry name" value="Trans_reg_C"/>
    <property type="match status" value="1"/>
</dbReference>
<name>A0ABW9NZL9_9ACTN</name>
<evidence type="ECO:0000313" key="10">
    <source>
        <dbReference type="EMBL" id="MQS38695.1"/>
    </source>
</evidence>
<dbReference type="InterPro" id="IPR051677">
    <property type="entry name" value="AfsR-DnrI-RedD_regulator"/>
</dbReference>
<dbReference type="InterPro" id="IPR027417">
    <property type="entry name" value="P-loop_NTPase"/>
</dbReference>
<evidence type="ECO:0000256" key="8">
    <source>
        <dbReference type="SAM" id="MobiDB-lite"/>
    </source>
</evidence>
<comment type="similarity">
    <text evidence="1">Belongs to the AfsR/DnrI/RedD regulatory family.</text>
</comment>
<dbReference type="PANTHER" id="PTHR35807">
    <property type="entry name" value="TRANSCRIPTIONAL REGULATOR REDD-RELATED"/>
    <property type="match status" value="1"/>
</dbReference>
<dbReference type="SMART" id="SM00862">
    <property type="entry name" value="Trans_reg_C"/>
    <property type="match status" value="1"/>
</dbReference>
<dbReference type="Proteomes" id="UP000460558">
    <property type="component" value="Unassembled WGS sequence"/>
</dbReference>
<evidence type="ECO:0000256" key="6">
    <source>
        <dbReference type="ARBA" id="ARBA00023163"/>
    </source>
</evidence>
<dbReference type="InterPro" id="IPR011990">
    <property type="entry name" value="TPR-like_helical_dom_sf"/>
</dbReference>
<keyword evidence="4" id="KW-0805">Transcription regulation</keyword>
<dbReference type="Pfam" id="PF00931">
    <property type="entry name" value="NB-ARC"/>
    <property type="match status" value="1"/>
</dbReference>
<dbReference type="CDD" id="cd15831">
    <property type="entry name" value="BTAD"/>
    <property type="match status" value="1"/>
</dbReference>
<dbReference type="InterPro" id="IPR001867">
    <property type="entry name" value="OmpR/PhoB-type_DNA-bd"/>
</dbReference>
<keyword evidence="2" id="KW-0677">Repeat</keyword>
<dbReference type="SUPFAM" id="SSF46894">
    <property type="entry name" value="C-terminal effector domain of the bipartite response regulators"/>
    <property type="match status" value="1"/>
</dbReference>
<dbReference type="Gene3D" id="1.10.8.430">
    <property type="entry name" value="Helical domain of apoptotic protease-activating factors"/>
    <property type="match status" value="1"/>
</dbReference>
<keyword evidence="11" id="KW-1185">Reference proteome</keyword>